<gene>
    <name evidence="2" type="ordered locus">Aboo_1114</name>
</gene>
<keyword evidence="1" id="KW-1133">Transmembrane helix</keyword>
<keyword evidence="3" id="KW-1185">Reference proteome</keyword>
<reference evidence="2" key="1">
    <citation type="submission" date="2010-02" db="EMBL/GenBank/DDBJ databases">
        <title>Complete sequence of Aciduliprofundum boonei T469.</title>
        <authorList>
            <consortium name="US DOE Joint Genome Institute"/>
            <person name="Lucas S."/>
            <person name="Copeland A."/>
            <person name="Lapidus A."/>
            <person name="Cheng J.-F."/>
            <person name="Bruce D."/>
            <person name="Goodwin L."/>
            <person name="Pitluck S."/>
            <person name="Saunders E."/>
            <person name="Detter J.C."/>
            <person name="Han C."/>
            <person name="Tapia R."/>
            <person name="Land M."/>
            <person name="Hauser L."/>
            <person name="Kyrpides N."/>
            <person name="Mikhailova N."/>
            <person name="Flores G."/>
            <person name="Reysenbach A.-L."/>
            <person name="Woyke T."/>
        </authorList>
    </citation>
    <scope>NUCLEOTIDE SEQUENCE</scope>
    <source>
        <strain evidence="2">T469</strain>
    </source>
</reference>
<dbReference type="EMBL" id="CP001941">
    <property type="protein sequence ID" value="ADD08923.1"/>
    <property type="molecule type" value="Genomic_DNA"/>
</dbReference>
<keyword evidence="1" id="KW-0812">Transmembrane</keyword>
<dbReference type="Proteomes" id="UP000001400">
    <property type="component" value="Chromosome"/>
</dbReference>
<evidence type="ECO:0000313" key="3">
    <source>
        <dbReference type="Proteomes" id="UP000001400"/>
    </source>
</evidence>
<organism evidence="2 3">
    <name type="scientific">Aciduliprofundum boonei (strain DSM 19572 / T469)</name>
    <dbReference type="NCBI Taxonomy" id="439481"/>
    <lineage>
        <taxon>Archaea</taxon>
        <taxon>Methanobacteriati</taxon>
        <taxon>Thermoplasmatota</taxon>
        <taxon>DHVE2 group</taxon>
        <taxon>Candidatus Aciduliprofundum</taxon>
    </lineage>
</organism>
<keyword evidence="1" id="KW-0472">Membrane</keyword>
<dbReference type="RefSeq" id="WP_012997340.1">
    <property type="nucleotide sequence ID" value="NC_013926.1"/>
</dbReference>
<evidence type="ECO:0000256" key="1">
    <source>
        <dbReference type="SAM" id="Phobius"/>
    </source>
</evidence>
<dbReference type="HOGENOM" id="CLU_2949491_0_0_2"/>
<name>D3T9Z4_ACIB4</name>
<dbReference type="GeneID" id="8828074"/>
<dbReference type="KEGG" id="abi:Aboo_1114"/>
<dbReference type="OrthoDB" id="84808at2157"/>
<proteinExistence type="predicted"/>
<feature type="transmembrane region" description="Helical" evidence="1">
    <location>
        <begin position="12"/>
        <end position="33"/>
    </location>
</feature>
<dbReference type="AlphaFoldDB" id="D3T9Z4"/>
<protein>
    <submittedName>
        <fullName evidence="2">Uncharacterized protein</fullName>
    </submittedName>
</protein>
<sequence length="63" mass="7297">MGVDMYELSTAAWVEIIVPVIVGLLIMLLYGYWDKIVHKVYYVDDDILAYDEEIVKAEKEGEK</sequence>
<accession>D3T9Z4</accession>
<evidence type="ECO:0000313" key="2">
    <source>
        <dbReference type="EMBL" id="ADD08923.1"/>
    </source>
</evidence>